<comment type="caution">
    <text evidence="2">The sequence shown here is derived from an EMBL/GenBank/DDBJ whole genome shotgun (WGS) entry which is preliminary data.</text>
</comment>
<dbReference type="NCBIfam" id="TIGR02605">
    <property type="entry name" value="CxxC_CxxC_SSSS"/>
    <property type="match status" value="1"/>
</dbReference>
<dbReference type="OrthoDB" id="9813321at2"/>
<sequence length="80" mass="8576">MPTYDFQCPICGYQLEAMQPYDAPSPDCPNCHKRAVRLLGAPAVHGSMSRGRELAVRSIKTKTGPCPACAAGRAHVHGPK</sequence>
<organism evidence="2">
    <name type="scientific">Acidithiobacillus sulfuriphilus</name>
    <dbReference type="NCBI Taxonomy" id="1867749"/>
    <lineage>
        <taxon>Bacteria</taxon>
        <taxon>Pseudomonadati</taxon>
        <taxon>Pseudomonadota</taxon>
        <taxon>Acidithiobacillia</taxon>
        <taxon>Acidithiobacillales</taxon>
        <taxon>Acidithiobacillaceae</taxon>
        <taxon>Acidithiobacillus</taxon>
    </lineage>
</organism>
<dbReference type="InterPro" id="IPR013429">
    <property type="entry name" value="Regulatory_FmdB_Zinc_ribbon"/>
</dbReference>
<dbReference type="RefSeq" id="WP_123104323.1">
    <property type="nucleotide sequence ID" value="NZ_CP127527.1"/>
</dbReference>
<name>A0A3M8QW97_9PROT</name>
<dbReference type="SMART" id="SM00834">
    <property type="entry name" value="CxxC_CXXC_SSSS"/>
    <property type="match status" value="1"/>
</dbReference>
<dbReference type="EMBL" id="RIZI01000174">
    <property type="protein sequence ID" value="RNF60559.1"/>
    <property type="molecule type" value="Genomic_DNA"/>
</dbReference>
<reference evidence="2" key="1">
    <citation type="submission" date="2018-10" db="EMBL/GenBank/DDBJ databases">
        <title>Acidithiobacillus sulfuriphilus sp. nov.: an extremely acidophilic sulfur-oxidizing chemolithotroph isolated from a neutral pH environment.</title>
        <authorList>
            <person name="Falagan C."/>
            <person name="Moya-Beltran A."/>
            <person name="Quatrini R."/>
            <person name="Johnson D.B."/>
        </authorList>
    </citation>
    <scope>NUCLEOTIDE SEQUENCE [LARGE SCALE GENOMIC DNA]</scope>
    <source>
        <strain evidence="2">CJ-2</strain>
    </source>
</reference>
<dbReference type="Pfam" id="PF09723">
    <property type="entry name" value="Zn_ribbon_8"/>
    <property type="match status" value="1"/>
</dbReference>
<evidence type="ECO:0000313" key="2">
    <source>
        <dbReference type="EMBL" id="RNF60559.1"/>
    </source>
</evidence>
<evidence type="ECO:0000259" key="1">
    <source>
        <dbReference type="SMART" id="SM00834"/>
    </source>
</evidence>
<protein>
    <submittedName>
        <fullName evidence="2">Zinc ribbon domain-containing protein</fullName>
    </submittedName>
</protein>
<dbReference type="AlphaFoldDB" id="A0A3M8QW97"/>
<proteinExistence type="predicted"/>
<accession>A0A3M8QW97</accession>
<feature type="domain" description="Putative regulatory protein FmdB zinc ribbon" evidence="1">
    <location>
        <begin position="1"/>
        <end position="40"/>
    </location>
</feature>
<gene>
    <name evidence="2" type="ORF">EC580_09120</name>
</gene>